<accession>A0A3M7SAM0</accession>
<name>A0A3M7SAM0_BRAPC</name>
<proteinExistence type="predicted"/>
<evidence type="ECO:0000313" key="2">
    <source>
        <dbReference type="Proteomes" id="UP000276133"/>
    </source>
</evidence>
<protein>
    <submittedName>
        <fullName evidence="1">Uncharacterized protein</fullName>
    </submittedName>
</protein>
<keyword evidence="2" id="KW-1185">Reference proteome</keyword>
<sequence length="471" mass="52248">MFVYDLDGHEMQGVSVNGPVEQEQALGPLGGELELESERIARLNRLEQGVRVRPTRRIKTKRNRQELAPGALEPVRTLAKIVAKAHFGLDDSAAIETSRLGHLQSTADKARRVPVHCQRLLALHKRLLAVGARGAHMRLAAQTLVEQQADWSRVALEYVDLSGHDVVDASRRQQLVRLAHIKVHVGAKIAQIALAAQLEQTDQFDHKFFQVTLVLESFFLRELLGSGAKYAHTTQIDQIGIVHIVDSKVNFGQRFTSTFIFDGALKAHFFARKTGKTSRSDHLQIVIHLDRTACRLHTPQTLLATQVPIVVVPHVQSAQLRIRLNIFLQRHYCDHFLCVTLLLVVHVAHNQLQRATVSQTALVRHSVPNGIRFSLLSVQQLGADQLILFFCRVGALSTRYGLNSEHVCVIGEREVVRLGVVGTVKVVDVELNGGRVSVLVDDESASMGRVEQVGRIVVDVVHLDCQVGVGL</sequence>
<dbReference type="EMBL" id="REGN01001745">
    <property type="protein sequence ID" value="RNA32802.1"/>
    <property type="molecule type" value="Genomic_DNA"/>
</dbReference>
<evidence type="ECO:0000313" key="1">
    <source>
        <dbReference type="EMBL" id="RNA32802.1"/>
    </source>
</evidence>
<organism evidence="1 2">
    <name type="scientific">Brachionus plicatilis</name>
    <name type="common">Marine rotifer</name>
    <name type="synonym">Brachionus muelleri</name>
    <dbReference type="NCBI Taxonomy" id="10195"/>
    <lineage>
        <taxon>Eukaryota</taxon>
        <taxon>Metazoa</taxon>
        <taxon>Spiralia</taxon>
        <taxon>Gnathifera</taxon>
        <taxon>Rotifera</taxon>
        <taxon>Eurotatoria</taxon>
        <taxon>Monogononta</taxon>
        <taxon>Pseudotrocha</taxon>
        <taxon>Ploima</taxon>
        <taxon>Brachionidae</taxon>
        <taxon>Brachionus</taxon>
    </lineage>
</organism>
<comment type="caution">
    <text evidence="1">The sequence shown here is derived from an EMBL/GenBank/DDBJ whole genome shotgun (WGS) entry which is preliminary data.</text>
</comment>
<dbReference type="AlphaFoldDB" id="A0A3M7SAM0"/>
<gene>
    <name evidence="1" type="ORF">BpHYR1_027864</name>
</gene>
<reference evidence="1 2" key="1">
    <citation type="journal article" date="2018" name="Sci. Rep.">
        <title>Genomic signatures of local adaptation to the degree of environmental predictability in rotifers.</title>
        <authorList>
            <person name="Franch-Gras L."/>
            <person name="Hahn C."/>
            <person name="Garcia-Roger E.M."/>
            <person name="Carmona M.J."/>
            <person name="Serra M."/>
            <person name="Gomez A."/>
        </authorList>
    </citation>
    <scope>NUCLEOTIDE SEQUENCE [LARGE SCALE GENOMIC DNA]</scope>
    <source>
        <strain evidence="1">HYR1</strain>
    </source>
</reference>
<dbReference type="Proteomes" id="UP000276133">
    <property type="component" value="Unassembled WGS sequence"/>
</dbReference>